<keyword evidence="3" id="KW-1185">Reference proteome</keyword>
<evidence type="ECO:0000313" key="2">
    <source>
        <dbReference type="EMBL" id="AUD06579.1"/>
    </source>
</evidence>
<organism evidence="2 3">
    <name type="scientific">Spirosoma pollinicola</name>
    <dbReference type="NCBI Taxonomy" id="2057025"/>
    <lineage>
        <taxon>Bacteria</taxon>
        <taxon>Pseudomonadati</taxon>
        <taxon>Bacteroidota</taxon>
        <taxon>Cytophagia</taxon>
        <taxon>Cytophagales</taxon>
        <taxon>Cytophagaceae</taxon>
        <taxon>Spirosoma</taxon>
    </lineage>
</organism>
<gene>
    <name evidence="2" type="ORF">CWM47_34860</name>
</gene>
<sequence>MNTLPTRQDLSQLLTNTGITWSEPKPTLERDTLIWTALALIHFTLLLGIGGLLVRLWPLTH</sequence>
<evidence type="ECO:0000256" key="1">
    <source>
        <dbReference type="SAM" id="Phobius"/>
    </source>
</evidence>
<dbReference type="AlphaFoldDB" id="A0A2K8Z9Q9"/>
<name>A0A2K8Z9Q9_9BACT</name>
<keyword evidence="1" id="KW-0812">Transmembrane</keyword>
<dbReference type="KEGG" id="spir:CWM47_34860"/>
<dbReference type="Proteomes" id="UP000232883">
    <property type="component" value="Chromosome"/>
</dbReference>
<dbReference type="OrthoDB" id="965770at2"/>
<dbReference type="EMBL" id="CP025096">
    <property type="protein sequence ID" value="AUD06579.1"/>
    <property type="molecule type" value="Genomic_DNA"/>
</dbReference>
<reference evidence="2 3" key="1">
    <citation type="submission" date="2017-11" db="EMBL/GenBank/DDBJ databases">
        <title>Taxonomic description and genome sequences of Spirosoma HA7 sp. nov., isolated from pollen microhabitat of Corylus avellana.</title>
        <authorList>
            <person name="Ambika Manirajan B."/>
            <person name="Suarez C."/>
            <person name="Ratering S."/>
            <person name="Geissler-Plaum R."/>
            <person name="Cardinale M."/>
            <person name="Sylvia S."/>
        </authorList>
    </citation>
    <scope>NUCLEOTIDE SEQUENCE [LARGE SCALE GENOMIC DNA]</scope>
    <source>
        <strain evidence="2 3">HA7</strain>
    </source>
</reference>
<feature type="transmembrane region" description="Helical" evidence="1">
    <location>
        <begin position="33"/>
        <end position="57"/>
    </location>
</feature>
<protein>
    <submittedName>
        <fullName evidence="2">Uncharacterized protein</fullName>
    </submittedName>
</protein>
<dbReference type="RefSeq" id="WP_100993119.1">
    <property type="nucleotide sequence ID" value="NZ_CP025096.1"/>
</dbReference>
<proteinExistence type="predicted"/>
<keyword evidence="1" id="KW-0472">Membrane</keyword>
<keyword evidence="1" id="KW-1133">Transmembrane helix</keyword>
<accession>A0A2K8Z9Q9</accession>
<evidence type="ECO:0000313" key="3">
    <source>
        <dbReference type="Proteomes" id="UP000232883"/>
    </source>
</evidence>